<organism evidence="1 2">
    <name type="scientific">Bacillus subtilis</name>
    <dbReference type="NCBI Taxonomy" id="1423"/>
    <lineage>
        <taxon>Bacteria</taxon>
        <taxon>Bacillati</taxon>
        <taxon>Bacillota</taxon>
        <taxon>Bacilli</taxon>
        <taxon>Bacillales</taxon>
        <taxon>Bacillaceae</taxon>
        <taxon>Bacillus</taxon>
    </lineage>
</organism>
<name>A0AAP1DWB9_BACIU</name>
<dbReference type="Proteomes" id="UP000076442">
    <property type="component" value="Unassembled WGS sequence"/>
</dbReference>
<reference evidence="1 2" key="1">
    <citation type="submission" date="2015-09" db="EMBL/GenBank/DDBJ databases">
        <title>Spore heat resistance.</title>
        <authorList>
            <person name="Boekhorst J."/>
            <person name="Berendsen E.M."/>
            <person name="Wells-Bennik M.H."/>
            <person name="Kuipers O.P."/>
        </authorList>
    </citation>
    <scope>NUCLEOTIDE SEQUENCE [LARGE SCALE GENOMIC DNA]</scope>
    <source>
        <strain evidence="1 2">B4122</strain>
    </source>
</reference>
<accession>A0AAP1DWB9</accession>
<evidence type="ECO:0000313" key="2">
    <source>
        <dbReference type="Proteomes" id="UP000076442"/>
    </source>
</evidence>
<gene>
    <name evidence="1" type="ORF">B4122_4856</name>
</gene>
<proteinExistence type="predicted"/>
<dbReference type="AlphaFoldDB" id="A0AAP1DWB9"/>
<evidence type="ECO:0000313" key="1">
    <source>
        <dbReference type="EMBL" id="KZD86614.1"/>
    </source>
</evidence>
<sequence length="143" mass="16673">MIDTGAGITYHVLKPLKPIEFMDEDLNMKRLLYILPLDITNTSKHEITLEQLSPDGMKYLFFGGFDHYYNLMAYNLDLPEKYQFNTSIPAGKTIRGYVGLKMTKGKDVNFNYKNFDPTTSKLFVYYSLINKSNKRITYKFPLN</sequence>
<dbReference type="EMBL" id="LJZV01000036">
    <property type="protein sequence ID" value="KZD86614.1"/>
    <property type="molecule type" value="Genomic_DNA"/>
</dbReference>
<comment type="caution">
    <text evidence="1">The sequence shown here is derived from an EMBL/GenBank/DDBJ whole genome shotgun (WGS) entry which is preliminary data.</text>
</comment>
<protein>
    <submittedName>
        <fullName evidence="1">Uncharacterized protein</fullName>
    </submittedName>
</protein>